<reference evidence="2 3" key="1">
    <citation type="journal article" date="2024" name="Chem. Sci.">
        <title>Discovery of megapolipeptins by genome mining of a Burkholderiales bacteria collection.</title>
        <authorList>
            <person name="Paulo B.S."/>
            <person name="Recchia M.J.J."/>
            <person name="Lee S."/>
            <person name="Fergusson C.H."/>
            <person name="Romanowski S.B."/>
            <person name="Hernandez A."/>
            <person name="Krull N."/>
            <person name="Liu D.Y."/>
            <person name="Cavanagh H."/>
            <person name="Bos A."/>
            <person name="Gray C.A."/>
            <person name="Murphy B.T."/>
            <person name="Linington R.G."/>
            <person name="Eustaquio A.S."/>
        </authorList>
    </citation>
    <scope>NUCLEOTIDE SEQUENCE [LARGE SCALE GENOMIC DNA]</scope>
    <source>
        <strain evidence="2 3">RL21-008-BIB-B</strain>
    </source>
</reference>
<feature type="domain" description="Amidohydrolase-related" evidence="1">
    <location>
        <begin position="15"/>
        <end position="278"/>
    </location>
</feature>
<keyword evidence="3" id="KW-1185">Reference proteome</keyword>
<organism evidence="2 3">
    <name type="scientific">Herbaspirillum rhizosphaerae</name>
    <dbReference type="NCBI Taxonomy" id="346179"/>
    <lineage>
        <taxon>Bacteria</taxon>
        <taxon>Pseudomonadati</taxon>
        <taxon>Pseudomonadota</taxon>
        <taxon>Betaproteobacteria</taxon>
        <taxon>Burkholderiales</taxon>
        <taxon>Oxalobacteraceae</taxon>
        <taxon>Herbaspirillum</taxon>
    </lineage>
</organism>
<dbReference type="InterPro" id="IPR052358">
    <property type="entry name" value="Aro_Compnd_Degr_Hydrolases"/>
</dbReference>
<dbReference type="RefSeq" id="WP_408167587.1">
    <property type="nucleotide sequence ID" value="NZ_JAQQFR010000005.1"/>
</dbReference>
<dbReference type="PANTHER" id="PTHR35563">
    <property type="entry name" value="BARREL METAL-DEPENDENT HYDROLASE, PUTATIVE (AFU_ORTHOLOGUE AFUA_1G16240)-RELATED"/>
    <property type="match status" value="1"/>
</dbReference>
<evidence type="ECO:0000313" key="2">
    <source>
        <dbReference type="EMBL" id="MFL9878592.1"/>
    </source>
</evidence>
<proteinExistence type="predicted"/>
<gene>
    <name evidence="2" type="ORF">PQR63_09375</name>
</gene>
<sequence length="278" mass="30808">MAATAQANDMPEGACDCHIHIYDYTRFELAPTALSRPPQALWSDYRREQQALGLTRAVVVQPTGYGFDNRCTLDALTQADGNARGIVAIAPDVTEAELTQMDAAGVRGVRFMMIANGGGVMRWDMLETIAAKIAPLNWNINLQIDGRDFEQYEDLLKSLPCRVVIDHNGKFLTPVKPDHPGMKSLLRLLDTGRCWIKLSAPYETSQTGAPAYDDVSVLAKTFVDAYPERCLWASNWPHPGRNPQPSNRALLDLLPVWAPSAEIRKRILVDNPAALYGF</sequence>
<dbReference type="Pfam" id="PF04909">
    <property type="entry name" value="Amidohydro_2"/>
    <property type="match status" value="1"/>
</dbReference>
<evidence type="ECO:0000313" key="3">
    <source>
        <dbReference type="Proteomes" id="UP001629214"/>
    </source>
</evidence>
<dbReference type="InterPro" id="IPR006680">
    <property type="entry name" value="Amidohydro-rel"/>
</dbReference>
<accession>A0ABW8Z6B1</accession>
<dbReference type="Gene3D" id="3.20.20.140">
    <property type="entry name" value="Metal-dependent hydrolases"/>
    <property type="match status" value="1"/>
</dbReference>
<dbReference type="PANTHER" id="PTHR35563:SF2">
    <property type="entry name" value="BARREL METAL-DEPENDENT HYDROLASE, PUTATIVE (AFU_ORTHOLOGUE AFUA_1G16240)-RELATED"/>
    <property type="match status" value="1"/>
</dbReference>
<dbReference type="SUPFAM" id="SSF51556">
    <property type="entry name" value="Metallo-dependent hydrolases"/>
    <property type="match status" value="1"/>
</dbReference>
<protein>
    <submittedName>
        <fullName evidence="2">Amidohydrolase family protein</fullName>
    </submittedName>
</protein>
<dbReference type="InterPro" id="IPR032466">
    <property type="entry name" value="Metal_Hydrolase"/>
</dbReference>
<comment type="caution">
    <text evidence="2">The sequence shown here is derived from an EMBL/GenBank/DDBJ whole genome shotgun (WGS) entry which is preliminary data.</text>
</comment>
<name>A0ABW8Z6B1_9BURK</name>
<evidence type="ECO:0000259" key="1">
    <source>
        <dbReference type="Pfam" id="PF04909"/>
    </source>
</evidence>
<dbReference type="Proteomes" id="UP001629214">
    <property type="component" value="Unassembled WGS sequence"/>
</dbReference>
<dbReference type="EMBL" id="JAQQFR010000005">
    <property type="protein sequence ID" value="MFL9878592.1"/>
    <property type="molecule type" value="Genomic_DNA"/>
</dbReference>